<dbReference type="Pfam" id="PF00501">
    <property type="entry name" value="AMP-binding"/>
    <property type="match status" value="1"/>
</dbReference>
<evidence type="ECO:0000313" key="3">
    <source>
        <dbReference type="Proteomes" id="UP000391919"/>
    </source>
</evidence>
<dbReference type="AlphaFoldDB" id="A0A5J4JJP2"/>
<protein>
    <recommendedName>
        <fullName evidence="1">AMP-dependent synthetase/ligase domain-containing protein</fullName>
    </recommendedName>
</protein>
<dbReference type="Gene3D" id="3.40.50.980">
    <property type="match status" value="1"/>
</dbReference>
<comment type="caution">
    <text evidence="2">The sequence shown here is derived from an EMBL/GenBank/DDBJ whole genome shotgun (WGS) entry which is preliminary data.</text>
</comment>
<dbReference type="EMBL" id="BKZQ01000027">
    <property type="protein sequence ID" value="GER70780.1"/>
    <property type="molecule type" value="Genomic_DNA"/>
</dbReference>
<gene>
    <name evidence="2" type="ORF">BpJC7_20830</name>
</gene>
<evidence type="ECO:0000259" key="1">
    <source>
        <dbReference type="Pfam" id="PF00501"/>
    </source>
</evidence>
<organism evidence="2 3">
    <name type="scientific">Weizmannia acidilactici</name>
    <dbReference type="NCBI Taxonomy" id="2607726"/>
    <lineage>
        <taxon>Bacteria</taxon>
        <taxon>Bacillati</taxon>
        <taxon>Bacillota</taxon>
        <taxon>Bacilli</taxon>
        <taxon>Bacillales</taxon>
        <taxon>Bacillaceae</taxon>
        <taxon>Heyndrickxia</taxon>
    </lineage>
</organism>
<accession>A0A5J4JJP2</accession>
<reference evidence="2 3" key="1">
    <citation type="submission" date="2019-09" db="EMBL/GenBank/DDBJ databases">
        <title>Draft genome sequence of Bacillus sp. JC-7.</title>
        <authorList>
            <person name="Tanaka N."/>
            <person name="Shiwa Y."/>
            <person name="Fujita N."/>
            <person name="Tanasupawat S."/>
        </authorList>
    </citation>
    <scope>NUCLEOTIDE SEQUENCE [LARGE SCALE GENOMIC DNA]</scope>
    <source>
        <strain evidence="2 3">JC-7</strain>
    </source>
</reference>
<proteinExistence type="predicted"/>
<dbReference type="SUPFAM" id="SSF56801">
    <property type="entry name" value="Acetyl-CoA synthetase-like"/>
    <property type="match status" value="1"/>
</dbReference>
<name>A0A5J4JJP2_9BACI</name>
<dbReference type="InterPro" id="IPR000873">
    <property type="entry name" value="AMP-dep_synth/lig_dom"/>
</dbReference>
<sequence>MHVGWMIKNIADDPNPAVSGKTAIREEAGRAWTFRKLHSISNAYANQLIRLGVRKGDRVGILLY</sequence>
<dbReference type="Proteomes" id="UP000391919">
    <property type="component" value="Unassembled WGS sequence"/>
</dbReference>
<evidence type="ECO:0000313" key="2">
    <source>
        <dbReference type="EMBL" id="GER70780.1"/>
    </source>
</evidence>
<feature type="domain" description="AMP-dependent synthetase/ligase" evidence="1">
    <location>
        <begin position="20"/>
        <end position="63"/>
    </location>
</feature>
<keyword evidence="3" id="KW-1185">Reference proteome</keyword>
<dbReference type="RefSeq" id="WP_253693831.1">
    <property type="nucleotide sequence ID" value="NZ_BKZP01000031.1"/>
</dbReference>